<dbReference type="AlphaFoldDB" id="A0A0J9VV86"/>
<gene>
    <name evidence="1" type="ORF">FOXG_21185</name>
</gene>
<dbReference type="VEuPathDB" id="FungiDB:FOXG_21185"/>
<evidence type="ECO:0000313" key="1">
    <source>
        <dbReference type="EMBL" id="KNB14703.1"/>
    </source>
</evidence>
<evidence type="ECO:0000313" key="2">
    <source>
        <dbReference type="Proteomes" id="UP000009097"/>
    </source>
</evidence>
<protein>
    <submittedName>
        <fullName evidence="1">Uncharacterized protein</fullName>
    </submittedName>
</protein>
<dbReference type="KEGG" id="fox:FOXG_21185"/>
<sequence length="63" mass="6828">MAKSGFITSPSKIYGNANVFSLVDGQLLAGNVTIYFNREDFKVFGAEQGGVPSSAITRTFFPY</sequence>
<dbReference type="EMBL" id="DS231714">
    <property type="protein sequence ID" value="KNB14703.1"/>
    <property type="molecule type" value="Genomic_DNA"/>
</dbReference>
<name>A0A0J9VV86_FUSO4</name>
<dbReference type="RefSeq" id="XP_018252748.1">
    <property type="nucleotide sequence ID" value="XM_018401509.1"/>
</dbReference>
<organism evidence="1 2">
    <name type="scientific">Fusarium oxysporum f. sp. lycopersici (strain 4287 / CBS 123668 / FGSC 9935 / NRRL 34936)</name>
    <name type="common">Fusarium vascular wilt of tomato</name>
    <dbReference type="NCBI Taxonomy" id="426428"/>
    <lineage>
        <taxon>Eukaryota</taxon>
        <taxon>Fungi</taxon>
        <taxon>Dikarya</taxon>
        <taxon>Ascomycota</taxon>
        <taxon>Pezizomycotina</taxon>
        <taxon>Sordariomycetes</taxon>
        <taxon>Hypocreomycetidae</taxon>
        <taxon>Hypocreales</taxon>
        <taxon>Nectriaceae</taxon>
        <taxon>Fusarium</taxon>
        <taxon>Fusarium oxysporum species complex</taxon>
    </lineage>
</organism>
<accession>A0A0J9VV86</accession>
<reference evidence="1" key="1">
    <citation type="submission" date="2007-04" db="EMBL/GenBank/DDBJ databases">
        <authorList>
            <consortium name="The Broad Institute Genome Sequencing Platform"/>
            <person name="Birren B."/>
            <person name="Lander E."/>
            <person name="Galagan J."/>
            <person name="Nusbaum C."/>
            <person name="Devon K."/>
            <person name="Ma L.-J."/>
            <person name="Jaffe D."/>
            <person name="Butler J."/>
            <person name="Alvarez P."/>
            <person name="Gnerre S."/>
            <person name="Grabherr M."/>
            <person name="Kleber M."/>
            <person name="Mauceli E."/>
            <person name="Brockman W."/>
            <person name="MacCallum I.A."/>
            <person name="Young S."/>
            <person name="LaButti K."/>
            <person name="DeCaprio D."/>
            <person name="Crawford M."/>
            <person name="Koehrsen M."/>
            <person name="Engels R."/>
            <person name="Montgomery P."/>
            <person name="Pearson M."/>
            <person name="Howarth C."/>
            <person name="Larson L."/>
            <person name="White J."/>
            <person name="O'Leary S."/>
            <person name="Kodira C."/>
            <person name="Zeng Q."/>
            <person name="Yandava C."/>
            <person name="Alvarado L."/>
            <person name="Kistler C."/>
            <person name="Shim W.-B."/>
            <person name="Kang S."/>
            <person name="Woloshuk C."/>
        </authorList>
    </citation>
    <scope>NUCLEOTIDE SEQUENCE</scope>
    <source>
        <strain evidence="1">4287</strain>
    </source>
</reference>
<reference evidence="1" key="2">
    <citation type="journal article" date="2010" name="Nature">
        <title>Comparative genomics reveals mobile pathogenicity chromosomes in Fusarium.</title>
        <authorList>
            <person name="Ma L.J."/>
            <person name="van der Does H.C."/>
            <person name="Borkovich K.A."/>
            <person name="Coleman J.J."/>
            <person name="Daboussi M.J."/>
            <person name="Di Pietro A."/>
            <person name="Dufresne M."/>
            <person name="Freitag M."/>
            <person name="Grabherr M."/>
            <person name="Henrissat B."/>
            <person name="Houterman P.M."/>
            <person name="Kang S."/>
            <person name="Shim W.B."/>
            <person name="Woloshuk C."/>
            <person name="Xie X."/>
            <person name="Xu J.R."/>
            <person name="Antoniw J."/>
            <person name="Baker S.E."/>
            <person name="Bluhm B.H."/>
            <person name="Breakspear A."/>
            <person name="Brown D.W."/>
            <person name="Butchko R.A."/>
            <person name="Chapman S."/>
            <person name="Coulson R."/>
            <person name="Coutinho P.M."/>
            <person name="Danchin E.G."/>
            <person name="Diener A."/>
            <person name="Gale L.R."/>
            <person name="Gardiner D.M."/>
            <person name="Goff S."/>
            <person name="Hammond-Kosack K.E."/>
            <person name="Hilburn K."/>
            <person name="Hua-Van A."/>
            <person name="Jonkers W."/>
            <person name="Kazan K."/>
            <person name="Kodira C.D."/>
            <person name="Koehrsen M."/>
            <person name="Kumar L."/>
            <person name="Lee Y.H."/>
            <person name="Li L."/>
            <person name="Manners J.M."/>
            <person name="Miranda-Saavedra D."/>
            <person name="Mukherjee M."/>
            <person name="Park G."/>
            <person name="Park J."/>
            <person name="Park S.Y."/>
            <person name="Proctor R.H."/>
            <person name="Regev A."/>
            <person name="Ruiz-Roldan M.C."/>
            <person name="Sain D."/>
            <person name="Sakthikumar S."/>
            <person name="Sykes S."/>
            <person name="Schwartz D.C."/>
            <person name="Turgeon B.G."/>
            <person name="Wapinski I."/>
            <person name="Yoder O."/>
            <person name="Young S."/>
            <person name="Zeng Q."/>
            <person name="Zhou S."/>
            <person name="Galagan J."/>
            <person name="Cuomo C.A."/>
            <person name="Kistler H.C."/>
            <person name="Rep M."/>
        </authorList>
    </citation>
    <scope>NUCLEOTIDE SEQUENCE [LARGE SCALE GENOMIC DNA]</scope>
    <source>
        <strain evidence="1">4287</strain>
    </source>
</reference>
<proteinExistence type="predicted"/>
<dbReference type="Proteomes" id="UP000009097">
    <property type="component" value="Unassembled WGS sequence"/>
</dbReference>
<dbReference type="GeneID" id="28961891"/>
<dbReference type="OrthoDB" id="3563678at2759"/>